<evidence type="ECO:0000256" key="1">
    <source>
        <dbReference type="SAM" id="MobiDB-lite"/>
    </source>
</evidence>
<gene>
    <name evidence="2" type="ORF">KX928_18465</name>
</gene>
<dbReference type="AlphaFoldDB" id="A0A9X1FY11"/>
<feature type="region of interest" description="Disordered" evidence="1">
    <location>
        <begin position="1"/>
        <end position="44"/>
    </location>
</feature>
<dbReference type="EMBL" id="JAHXDN010000005">
    <property type="protein sequence ID" value="MBW4709776.1"/>
    <property type="molecule type" value="Genomic_DNA"/>
</dbReference>
<sequence>MTRVTEFYDEPGDITPDISPVPRTSSWRATGGSPVSRRPGPKCPTKWRFTDWAAV</sequence>
<evidence type="ECO:0000313" key="2">
    <source>
        <dbReference type="EMBL" id="MBW4709776.1"/>
    </source>
</evidence>
<accession>A0A9X1FY11</accession>
<evidence type="ECO:0000313" key="3">
    <source>
        <dbReference type="Proteomes" id="UP001138661"/>
    </source>
</evidence>
<protein>
    <submittedName>
        <fullName evidence="2">Uncharacterized protein</fullName>
    </submittedName>
</protein>
<reference evidence="2" key="1">
    <citation type="submission" date="2021-07" db="EMBL/GenBank/DDBJ databases">
        <title>Roseobacter insulae sp. nov., isolated from a tidal flat.</title>
        <authorList>
            <person name="Park S."/>
            <person name="Yoon J.-H."/>
        </authorList>
    </citation>
    <scope>NUCLEOTIDE SEQUENCE</scope>
    <source>
        <strain evidence="2">YSTF-M11</strain>
    </source>
</reference>
<proteinExistence type="predicted"/>
<keyword evidence="3" id="KW-1185">Reference proteome</keyword>
<name>A0A9X1FY11_9RHOB</name>
<dbReference type="RefSeq" id="WP_219505657.1">
    <property type="nucleotide sequence ID" value="NZ_JAHXDN010000005.1"/>
</dbReference>
<organism evidence="2 3">
    <name type="scientific">Roseobacter insulae</name>
    <dbReference type="NCBI Taxonomy" id="2859783"/>
    <lineage>
        <taxon>Bacteria</taxon>
        <taxon>Pseudomonadati</taxon>
        <taxon>Pseudomonadota</taxon>
        <taxon>Alphaproteobacteria</taxon>
        <taxon>Rhodobacterales</taxon>
        <taxon>Roseobacteraceae</taxon>
        <taxon>Roseobacter</taxon>
    </lineage>
</organism>
<dbReference type="Proteomes" id="UP001138661">
    <property type="component" value="Unassembled WGS sequence"/>
</dbReference>
<comment type="caution">
    <text evidence="2">The sequence shown here is derived from an EMBL/GenBank/DDBJ whole genome shotgun (WGS) entry which is preliminary data.</text>
</comment>